<evidence type="ECO:0000313" key="2">
    <source>
        <dbReference type="Proteomes" id="UP000812287"/>
    </source>
</evidence>
<evidence type="ECO:0000313" key="1">
    <source>
        <dbReference type="EMBL" id="KAG7448440.1"/>
    </source>
</evidence>
<dbReference type="Proteomes" id="UP000812287">
    <property type="component" value="Unassembled WGS sequence"/>
</dbReference>
<accession>A0A9P7VXU1</accession>
<gene>
    <name evidence="1" type="ORF">BT62DRAFT_706338</name>
</gene>
<dbReference type="GeneID" id="66104253"/>
<dbReference type="AlphaFoldDB" id="A0A9P7VXU1"/>
<dbReference type="EMBL" id="MU250529">
    <property type="protein sequence ID" value="KAG7448440.1"/>
    <property type="molecule type" value="Genomic_DNA"/>
</dbReference>
<organism evidence="1 2">
    <name type="scientific">Guyanagaster necrorhizus</name>
    <dbReference type="NCBI Taxonomy" id="856835"/>
    <lineage>
        <taxon>Eukaryota</taxon>
        <taxon>Fungi</taxon>
        <taxon>Dikarya</taxon>
        <taxon>Basidiomycota</taxon>
        <taxon>Agaricomycotina</taxon>
        <taxon>Agaricomycetes</taxon>
        <taxon>Agaricomycetidae</taxon>
        <taxon>Agaricales</taxon>
        <taxon>Marasmiineae</taxon>
        <taxon>Physalacriaceae</taxon>
        <taxon>Guyanagaster</taxon>
    </lineage>
</organism>
<protein>
    <submittedName>
        <fullName evidence="1">Uncharacterized protein</fullName>
    </submittedName>
</protein>
<keyword evidence="2" id="KW-1185">Reference proteome</keyword>
<name>A0A9P7VXU1_9AGAR</name>
<dbReference type="OrthoDB" id="5327923at2759"/>
<sequence length="463" mass="51582">MPVKVEGHTTVLSPDGARWAVEAQDLQRFTARGSDGNTHGRTDYEQPVKKTFSRHLLDLKHGNIGPHPHQIPPWPSLMVLPQLAPFHCDDPLGSVQANTAEACPQLLIESQEAASNWNRHDGGDQLFGPAVQFAQQPEIVKLEEHVPPELLPELLLVGDPDGKTVFLPEYSSSSNMKVYKRIFPRLGENAIHTDIHGTIHATRKPRTAYLDLSSAKDLGAGAGSHSKVLLGKLRLPEPLVARSSTGQFEVAVKLARSDHESHSMLRTEAKLYDTSIPQYLTGDWSGFHFLEDAVYDGDGIVPVAAVVPKFYGFYISVHRDYTGLLSPILLMEECGIPINVKRLTPKDRELIYSFAIRIHRCGVSQGSFFDRNVLVQPGPLSVPPSLRSPSTPSFRVIDFGRGERHVDFSEREWKAICEDEMVDVKEAIYGELKRITKDVRGDGSGKKITFARKYWSTHKPMYA</sequence>
<dbReference type="RefSeq" id="XP_043041940.1">
    <property type="nucleotide sequence ID" value="XM_043181957.1"/>
</dbReference>
<reference evidence="1" key="1">
    <citation type="submission" date="2020-11" db="EMBL/GenBank/DDBJ databases">
        <title>Adaptations for nitrogen fixation in a non-lichenized fungal sporocarp promotes dispersal by wood-feeding termites.</title>
        <authorList>
            <consortium name="DOE Joint Genome Institute"/>
            <person name="Koch R.A."/>
            <person name="Yoon G."/>
            <person name="Arayal U."/>
            <person name="Lail K."/>
            <person name="Amirebrahimi M."/>
            <person name="Labutti K."/>
            <person name="Lipzen A."/>
            <person name="Riley R."/>
            <person name="Barry K."/>
            <person name="Henrissat B."/>
            <person name="Grigoriev I.V."/>
            <person name="Herr J.R."/>
            <person name="Aime M.C."/>
        </authorList>
    </citation>
    <scope>NUCLEOTIDE SEQUENCE</scope>
    <source>
        <strain evidence="1">MCA 3950</strain>
    </source>
</reference>
<comment type="caution">
    <text evidence="1">The sequence shown here is derived from an EMBL/GenBank/DDBJ whole genome shotgun (WGS) entry which is preliminary data.</text>
</comment>
<proteinExistence type="predicted"/>